<keyword evidence="1" id="KW-0472">Membrane</keyword>
<evidence type="ECO:0000256" key="1">
    <source>
        <dbReference type="SAM" id="Phobius"/>
    </source>
</evidence>
<reference evidence="3" key="1">
    <citation type="submission" date="2020-08" db="EMBL/GenBank/DDBJ databases">
        <title>Genome sequencing and assembly of the red palm weevil Rhynchophorus ferrugineus.</title>
        <authorList>
            <person name="Dias G.B."/>
            <person name="Bergman C.M."/>
            <person name="Manee M."/>
        </authorList>
    </citation>
    <scope>NUCLEOTIDE SEQUENCE</scope>
    <source>
        <strain evidence="3">AA-2017</strain>
        <tissue evidence="3">Whole larva</tissue>
    </source>
</reference>
<sequence>MRFTFVTLCIACLVALARAQFGFGFNALRAGFGLDSPLTSARDPRQNPGPVPQDMVSYHQIVQVLEPKDLFNCSILRGTENERSLLLFLTALTLYYAEKETFQNNLLILFVFVFFLDHVFFV</sequence>
<dbReference type="Proteomes" id="UP000625711">
    <property type="component" value="Unassembled WGS sequence"/>
</dbReference>
<organism evidence="3 4">
    <name type="scientific">Rhynchophorus ferrugineus</name>
    <name type="common">Red palm weevil</name>
    <name type="synonym">Curculio ferrugineus</name>
    <dbReference type="NCBI Taxonomy" id="354439"/>
    <lineage>
        <taxon>Eukaryota</taxon>
        <taxon>Metazoa</taxon>
        <taxon>Ecdysozoa</taxon>
        <taxon>Arthropoda</taxon>
        <taxon>Hexapoda</taxon>
        <taxon>Insecta</taxon>
        <taxon>Pterygota</taxon>
        <taxon>Neoptera</taxon>
        <taxon>Endopterygota</taxon>
        <taxon>Coleoptera</taxon>
        <taxon>Polyphaga</taxon>
        <taxon>Cucujiformia</taxon>
        <taxon>Curculionidae</taxon>
        <taxon>Dryophthorinae</taxon>
        <taxon>Rhynchophorus</taxon>
    </lineage>
</organism>
<name>A0A834IKZ7_RHYFE</name>
<proteinExistence type="predicted"/>
<protein>
    <submittedName>
        <fullName evidence="3">Uncharacterized protein</fullName>
    </submittedName>
</protein>
<evidence type="ECO:0000256" key="2">
    <source>
        <dbReference type="SAM" id="SignalP"/>
    </source>
</evidence>
<feature type="signal peptide" evidence="2">
    <location>
        <begin position="1"/>
        <end position="19"/>
    </location>
</feature>
<keyword evidence="1" id="KW-1133">Transmembrane helix</keyword>
<comment type="caution">
    <text evidence="3">The sequence shown here is derived from an EMBL/GenBank/DDBJ whole genome shotgun (WGS) entry which is preliminary data.</text>
</comment>
<dbReference type="AlphaFoldDB" id="A0A834IKZ7"/>
<gene>
    <name evidence="3" type="ORF">GWI33_001811</name>
</gene>
<evidence type="ECO:0000313" key="3">
    <source>
        <dbReference type="EMBL" id="KAF7282909.1"/>
    </source>
</evidence>
<keyword evidence="2" id="KW-0732">Signal</keyword>
<keyword evidence="4" id="KW-1185">Reference proteome</keyword>
<keyword evidence="1" id="KW-0812">Transmembrane</keyword>
<feature type="transmembrane region" description="Helical" evidence="1">
    <location>
        <begin position="102"/>
        <end position="121"/>
    </location>
</feature>
<feature type="chain" id="PRO_5033033670" evidence="2">
    <location>
        <begin position="20"/>
        <end position="122"/>
    </location>
</feature>
<dbReference type="EMBL" id="JAACXV010000151">
    <property type="protein sequence ID" value="KAF7282909.1"/>
    <property type="molecule type" value="Genomic_DNA"/>
</dbReference>
<evidence type="ECO:0000313" key="4">
    <source>
        <dbReference type="Proteomes" id="UP000625711"/>
    </source>
</evidence>
<accession>A0A834IKZ7</accession>